<sequence>MNGSSTTGTNDRTKSHSNGRIVKFLFNLTEKPLESRIITAVVILATGVDCPSFS</sequence>
<dbReference type="AlphaFoldDB" id="A0A6J4H5B7"/>
<evidence type="ECO:0000313" key="1">
    <source>
        <dbReference type="EMBL" id="CAA9214768.1"/>
    </source>
</evidence>
<proteinExistence type="predicted"/>
<reference evidence="1" key="1">
    <citation type="submission" date="2020-02" db="EMBL/GenBank/DDBJ databases">
        <authorList>
            <person name="Meier V. D."/>
        </authorList>
    </citation>
    <scope>NUCLEOTIDE SEQUENCE</scope>
    <source>
        <strain evidence="1">AVDCRST_MAG93</strain>
    </source>
</reference>
<gene>
    <name evidence="1" type="ORF">AVDCRST_MAG93-188</name>
</gene>
<dbReference type="EMBL" id="CADCTR010000060">
    <property type="protein sequence ID" value="CAA9214768.1"/>
    <property type="molecule type" value="Genomic_DNA"/>
</dbReference>
<organism evidence="1">
    <name type="scientific">uncultured Chloroflexia bacterium</name>
    <dbReference type="NCBI Taxonomy" id="1672391"/>
    <lineage>
        <taxon>Bacteria</taxon>
        <taxon>Bacillati</taxon>
        <taxon>Chloroflexota</taxon>
        <taxon>Chloroflexia</taxon>
        <taxon>environmental samples</taxon>
    </lineage>
</organism>
<name>A0A6J4H5B7_9CHLR</name>
<protein>
    <submittedName>
        <fullName evidence="1">Uncharacterized protein</fullName>
    </submittedName>
</protein>
<accession>A0A6J4H5B7</accession>